<keyword evidence="4" id="KW-0238">DNA-binding</keyword>
<dbReference type="OrthoDB" id="295274at2759"/>
<evidence type="ECO:0000256" key="7">
    <source>
        <dbReference type="SAM" id="MobiDB-lite"/>
    </source>
</evidence>
<evidence type="ECO:0000256" key="6">
    <source>
        <dbReference type="ARBA" id="ARBA00023242"/>
    </source>
</evidence>
<dbReference type="Gene3D" id="1.20.5.170">
    <property type="match status" value="1"/>
</dbReference>
<dbReference type="SUPFAM" id="SSF57959">
    <property type="entry name" value="Leucine zipper domain"/>
    <property type="match status" value="1"/>
</dbReference>
<evidence type="ECO:0000256" key="4">
    <source>
        <dbReference type="ARBA" id="ARBA00023125"/>
    </source>
</evidence>
<evidence type="ECO:0000256" key="3">
    <source>
        <dbReference type="ARBA" id="ARBA00023015"/>
    </source>
</evidence>
<evidence type="ECO:0000256" key="5">
    <source>
        <dbReference type="ARBA" id="ARBA00023163"/>
    </source>
</evidence>
<evidence type="ECO:0000256" key="1">
    <source>
        <dbReference type="ARBA" id="ARBA00004123"/>
    </source>
</evidence>
<evidence type="ECO:0000313" key="9">
    <source>
        <dbReference type="EMBL" id="RXK35863.1"/>
    </source>
</evidence>
<protein>
    <recommendedName>
        <fullName evidence="8">BZIP domain-containing protein</fullName>
    </recommendedName>
</protein>
<keyword evidence="3" id="KW-0805">Transcription regulation</keyword>
<dbReference type="InterPro" id="IPR004827">
    <property type="entry name" value="bZIP"/>
</dbReference>
<dbReference type="PROSITE" id="PS50217">
    <property type="entry name" value="BZIP"/>
    <property type="match status" value="1"/>
</dbReference>
<dbReference type="AlphaFoldDB" id="A0A4Q1BG46"/>
<dbReference type="InterPro" id="IPR046347">
    <property type="entry name" value="bZIP_sf"/>
</dbReference>
<keyword evidence="10" id="KW-1185">Reference proteome</keyword>
<dbReference type="STRING" id="5217.A0A4Q1BG46"/>
<proteinExistence type="inferred from homology"/>
<feature type="region of interest" description="Disordered" evidence="7">
    <location>
        <begin position="92"/>
        <end position="117"/>
    </location>
</feature>
<sequence>MSPVASPSANGRPGKRAHPYSRAVSTGSESPEPELMVGESGDMDQVMRERIARKEARIIRNRQSAQRSRNQRKAHVTYLEDRVKYLEQENQRLRGDSPSLPQSPISTSSSLSPVVPASPARSVVSLTSGITLSDIAPAPKDMDVDVKPVIPVTSSSAQPTQASGLEESTLFKAMREENALWRERVSKLEELVKSLTGLIQLPTPTSAISAEIPASPLVPVDAFDITAFLEPIIPDTGAAMEVTPTHPSGLQTTLSPALSPLEKTSPSLTAITFSNSNVTETTPSSTSTEIDTLARHPAEVATLPPFTGLRRAPQRARIMSTTSRKMVLDLGTEVGRARLDVAARIIVGLAQLRASHQKEMDGEIMLNIPWEVTEEGWDEGMRMLLAQIEAQSEMEMDTPEESGGVDKRDVGVTGWTGALRLAA</sequence>
<name>A0A4Q1BG46_TREME</name>
<evidence type="ECO:0000259" key="8">
    <source>
        <dbReference type="PROSITE" id="PS50217"/>
    </source>
</evidence>
<keyword evidence="6" id="KW-0539">Nucleus</keyword>
<dbReference type="GO" id="GO:0003700">
    <property type="term" value="F:DNA-binding transcription factor activity"/>
    <property type="evidence" value="ECO:0007669"/>
    <property type="project" value="InterPro"/>
</dbReference>
<feature type="compositionally biased region" description="Low complexity" evidence="7">
    <location>
        <begin position="97"/>
        <end position="117"/>
    </location>
</feature>
<dbReference type="GO" id="GO:0003677">
    <property type="term" value="F:DNA binding"/>
    <property type="evidence" value="ECO:0007669"/>
    <property type="project" value="UniProtKB-KW"/>
</dbReference>
<dbReference type="PANTHER" id="PTHR47416:SF8">
    <property type="entry name" value="BASIC-LEUCINE ZIPPER TRANSCRIPTION FACTOR E-RELATED"/>
    <property type="match status" value="1"/>
</dbReference>
<keyword evidence="5" id="KW-0804">Transcription</keyword>
<organism evidence="9 10">
    <name type="scientific">Tremella mesenterica</name>
    <name type="common">Jelly fungus</name>
    <dbReference type="NCBI Taxonomy" id="5217"/>
    <lineage>
        <taxon>Eukaryota</taxon>
        <taxon>Fungi</taxon>
        <taxon>Dikarya</taxon>
        <taxon>Basidiomycota</taxon>
        <taxon>Agaricomycotina</taxon>
        <taxon>Tremellomycetes</taxon>
        <taxon>Tremellales</taxon>
        <taxon>Tremellaceae</taxon>
        <taxon>Tremella</taxon>
    </lineage>
</organism>
<dbReference type="GO" id="GO:0005634">
    <property type="term" value="C:nucleus"/>
    <property type="evidence" value="ECO:0007669"/>
    <property type="project" value="UniProtKB-SubCell"/>
</dbReference>
<gene>
    <name evidence="9" type="ORF">M231_06869</name>
</gene>
<dbReference type="Proteomes" id="UP000289152">
    <property type="component" value="Unassembled WGS sequence"/>
</dbReference>
<comment type="caution">
    <text evidence="9">The sequence shown here is derived from an EMBL/GenBank/DDBJ whole genome shotgun (WGS) entry which is preliminary data.</text>
</comment>
<comment type="similarity">
    <text evidence="2">Belongs to the bZIP family.</text>
</comment>
<feature type="domain" description="BZIP" evidence="8">
    <location>
        <begin position="51"/>
        <end position="100"/>
    </location>
</feature>
<dbReference type="PANTHER" id="PTHR47416">
    <property type="entry name" value="BASIC-LEUCINE ZIPPER TRANSCRIPTION FACTOR F-RELATED"/>
    <property type="match status" value="1"/>
</dbReference>
<reference evidence="9 10" key="1">
    <citation type="submission" date="2016-06" db="EMBL/GenBank/DDBJ databases">
        <title>Evolution of pathogenesis and genome organization in the Tremellales.</title>
        <authorList>
            <person name="Cuomo C."/>
            <person name="Litvintseva A."/>
            <person name="Heitman J."/>
            <person name="Chen Y."/>
            <person name="Sun S."/>
            <person name="Springer D."/>
            <person name="Dromer F."/>
            <person name="Young S."/>
            <person name="Zeng Q."/>
            <person name="Chapman S."/>
            <person name="Gujja S."/>
            <person name="Saif S."/>
            <person name="Birren B."/>
        </authorList>
    </citation>
    <scope>NUCLEOTIDE SEQUENCE [LARGE SCALE GENOMIC DNA]</scope>
    <source>
        <strain evidence="9 10">ATCC 28783</strain>
    </source>
</reference>
<dbReference type="Pfam" id="PF00170">
    <property type="entry name" value="bZIP_1"/>
    <property type="match status" value="1"/>
</dbReference>
<evidence type="ECO:0000313" key="10">
    <source>
        <dbReference type="Proteomes" id="UP000289152"/>
    </source>
</evidence>
<evidence type="ECO:0000256" key="2">
    <source>
        <dbReference type="ARBA" id="ARBA00007163"/>
    </source>
</evidence>
<dbReference type="SMART" id="SM00338">
    <property type="entry name" value="BRLZ"/>
    <property type="match status" value="1"/>
</dbReference>
<dbReference type="VEuPathDB" id="FungiDB:TREMEDRAFT_57223"/>
<dbReference type="CDD" id="cd14812">
    <property type="entry name" value="bZIP_u3"/>
    <property type="match status" value="1"/>
</dbReference>
<accession>A0A4Q1BG46</accession>
<dbReference type="InParanoid" id="A0A4Q1BG46"/>
<feature type="region of interest" description="Disordered" evidence="7">
    <location>
        <begin position="1"/>
        <end position="46"/>
    </location>
</feature>
<feature type="region of interest" description="Disordered" evidence="7">
    <location>
        <begin position="56"/>
        <end position="75"/>
    </location>
</feature>
<dbReference type="EMBL" id="SDIL01000118">
    <property type="protein sequence ID" value="RXK35863.1"/>
    <property type="molecule type" value="Genomic_DNA"/>
</dbReference>
<comment type="subcellular location">
    <subcellularLocation>
        <location evidence="1">Nucleus</location>
    </subcellularLocation>
</comment>